<dbReference type="Gene3D" id="3.40.50.300">
    <property type="entry name" value="P-loop containing nucleotide triphosphate hydrolases"/>
    <property type="match status" value="1"/>
</dbReference>
<comment type="caution">
    <text evidence="6">The sequence shown here is derived from an EMBL/GenBank/DDBJ whole genome shotgun (WGS) entry which is preliminary data.</text>
</comment>
<gene>
    <name evidence="6" type="ORF">J2Z40_003046</name>
</gene>
<accession>A0ABS4RHT7</accession>
<dbReference type="InterPro" id="IPR058031">
    <property type="entry name" value="AAA_lid_NorR"/>
</dbReference>
<dbReference type="InterPro" id="IPR025944">
    <property type="entry name" value="Sigma_54_int_dom_CS"/>
</dbReference>
<evidence type="ECO:0000256" key="3">
    <source>
        <dbReference type="ARBA" id="ARBA00023015"/>
    </source>
</evidence>
<sequence>MSVKESLLIVTYMENTLDTFFEQLNEIGLQEIFDIDACTIENLDYSIIKRYSLLLISSNIVYKMVKPYLDDKTPYLITRRTINYAKIRDLLEIPKGTKAYLVSDLKQSAEETIGILKEIGIELDLFPFYPDEPVDKEITMAITPGEPQIVPKTITNIFNIGSRLIDISTLVELFNFFHISPFSSKVHLSARFVQSLVELSKELSDEIFRSTLLHKSLESIVQNIDDGVIVYNNDNEIELYNRTAAEYLNLAVNQTKLTIEVIPPSYYRALRNLAVGQENFIDIEGTTFYMRKKRIIVDNQVQSTLVIFRRAEDYQKIEHDYRFKAKQKNLMARYRFDDMKTVSTPMIEMMKIANRLAKSDSTILILGETGTGKEVLAQAIHHASPRKYEPFIGVNFAAISESLMESELFGYESGSFTGARKGGHIGMFEQSHLGSIFLDEIGDASPVIQNRLLRVLQERQIMRVGGDKIIPLDVRVIAATNKDLKKLIEEGNFREDLYYRLNVLPLRLLPLRERKKDIPLLINLFSKEFQEKLGRRPFVFTQEALRVCESYHWPGNVRELRNIVEYVAHISGEKVYKEELPIGADLLNYRIVENKEEELEKIKNDLIEKGFIEEALSMLEYLNRNEVISAGRSAMLIHLNYEGFLLSDHQLRYRQKILSDHELILIERGRSGSRITDKGKSFLDLYEKSKC</sequence>
<feature type="domain" description="Sigma-54 factor interaction" evidence="5">
    <location>
        <begin position="339"/>
        <end position="569"/>
    </location>
</feature>
<dbReference type="InterPro" id="IPR003593">
    <property type="entry name" value="AAA+_ATPase"/>
</dbReference>
<dbReference type="SUPFAM" id="SSF52540">
    <property type="entry name" value="P-loop containing nucleoside triphosphate hydrolases"/>
    <property type="match status" value="1"/>
</dbReference>
<dbReference type="Gene3D" id="3.30.450.20">
    <property type="entry name" value="PAS domain"/>
    <property type="match status" value="1"/>
</dbReference>
<dbReference type="CDD" id="cd00009">
    <property type="entry name" value="AAA"/>
    <property type="match status" value="1"/>
</dbReference>
<dbReference type="PROSITE" id="PS50045">
    <property type="entry name" value="SIGMA54_INTERACT_4"/>
    <property type="match status" value="1"/>
</dbReference>
<evidence type="ECO:0000256" key="2">
    <source>
        <dbReference type="ARBA" id="ARBA00022840"/>
    </source>
</evidence>
<dbReference type="InterPro" id="IPR027417">
    <property type="entry name" value="P-loop_NTPase"/>
</dbReference>
<reference evidence="6 7" key="1">
    <citation type="submission" date="2021-03" db="EMBL/GenBank/DDBJ databases">
        <title>Genomic Encyclopedia of Type Strains, Phase IV (KMG-IV): sequencing the most valuable type-strain genomes for metagenomic binning, comparative biology and taxonomic classification.</title>
        <authorList>
            <person name="Goeker M."/>
        </authorList>
    </citation>
    <scope>NUCLEOTIDE SEQUENCE [LARGE SCALE GENOMIC DNA]</scope>
    <source>
        <strain evidence="6 7">DSM 26675</strain>
    </source>
</reference>
<dbReference type="RefSeq" id="WP_083953949.1">
    <property type="nucleotide sequence ID" value="NZ_JAGIKZ010000021.1"/>
</dbReference>
<keyword evidence="2" id="KW-0067">ATP-binding</keyword>
<evidence type="ECO:0000256" key="4">
    <source>
        <dbReference type="ARBA" id="ARBA00023163"/>
    </source>
</evidence>
<evidence type="ECO:0000313" key="7">
    <source>
        <dbReference type="Proteomes" id="UP001519293"/>
    </source>
</evidence>
<evidence type="ECO:0000313" key="6">
    <source>
        <dbReference type="EMBL" id="MBP2242472.1"/>
    </source>
</evidence>
<dbReference type="SMART" id="SM00382">
    <property type="entry name" value="AAA"/>
    <property type="match status" value="1"/>
</dbReference>
<dbReference type="PANTHER" id="PTHR32071">
    <property type="entry name" value="TRANSCRIPTIONAL REGULATORY PROTEIN"/>
    <property type="match status" value="1"/>
</dbReference>
<dbReference type="InterPro" id="IPR002078">
    <property type="entry name" value="Sigma_54_int"/>
</dbReference>
<keyword evidence="4" id="KW-0804">Transcription</keyword>
<dbReference type="EMBL" id="JAGIKZ010000021">
    <property type="protein sequence ID" value="MBP2242472.1"/>
    <property type="molecule type" value="Genomic_DNA"/>
</dbReference>
<dbReference type="Gene3D" id="1.10.8.60">
    <property type="match status" value="1"/>
</dbReference>
<proteinExistence type="predicted"/>
<keyword evidence="7" id="KW-1185">Reference proteome</keyword>
<keyword evidence="3" id="KW-0805">Transcription regulation</keyword>
<dbReference type="Proteomes" id="UP001519293">
    <property type="component" value="Unassembled WGS sequence"/>
</dbReference>
<dbReference type="PROSITE" id="PS00688">
    <property type="entry name" value="SIGMA54_INTERACT_3"/>
    <property type="match status" value="1"/>
</dbReference>
<organism evidence="6 7">
    <name type="scientific">Cytobacillus eiseniae</name>
    <dbReference type="NCBI Taxonomy" id="762947"/>
    <lineage>
        <taxon>Bacteria</taxon>
        <taxon>Bacillati</taxon>
        <taxon>Bacillota</taxon>
        <taxon>Bacilli</taxon>
        <taxon>Bacillales</taxon>
        <taxon>Bacillaceae</taxon>
        <taxon>Cytobacillus</taxon>
    </lineage>
</organism>
<evidence type="ECO:0000256" key="1">
    <source>
        <dbReference type="ARBA" id="ARBA00022741"/>
    </source>
</evidence>
<dbReference type="Pfam" id="PF25601">
    <property type="entry name" value="AAA_lid_14"/>
    <property type="match status" value="1"/>
</dbReference>
<protein>
    <submittedName>
        <fullName evidence="6">Transcriptional regulator with PAS, ATPase and Fis domain</fullName>
    </submittedName>
</protein>
<evidence type="ECO:0000259" key="5">
    <source>
        <dbReference type="PROSITE" id="PS50045"/>
    </source>
</evidence>
<name>A0ABS4RHT7_9BACI</name>
<dbReference type="InterPro" id="IPR025662">
    <property type="entry name" value="Sigma_54_int_dom_ATP-bd_1"/>
</dbReference>
<keyword evidence="1" id="KW-0547">Nucleotide-binding</keyword>
<dbReference type="Pfam" id="PF00158">
    <property type="entry name" value="Sigma54_activat"/>
    <property type="match status" value="1"/>
</dbReference>
<dbReference type="PROSITE" id="PS00675">
    <property type="entry name" value="SIGMA54_INTERACT_1"/>
    <property type="match status" value="1"/>
</dbReference>